<dbReference type="GO" id="GO:0000981">
    <property type="term" value="F:DNA-binding transcription factor activity, RNA polymerase II-specific"/>
    <property type="evidence" value="ECO:0007669"/>
    <property type="project" value="InterPro"/>
</dbReference>
<dbReference type="CDD" id="cd12148">
    <property type="entry name" value="fungal_TF_MHR"/>
    <property type="match status" value="1"/>
</dbReference>
<reference evidence="5" key="1">
    <citation type="submission" date="2021-12" db="EMBL/GenBank/DDBJ databases">
        <authorList>
            <person name="Zaccaron A."/>
            <person name="Stergiopoulos I."/>
        </authorList>
    </citation>
    <scope>NUCLEOTIDE SEQUENCE</scope>
    <source>
        <strain evidence="5">Race5_Kim</strain>
    </source>
</reference>
<dbReference type="InterPro" id="IPR021858">
    <property type="entry name" value="Fun_TF"/>
</dbReference>
<dbReference type="RefSeq" id="XP_047759127.1">
    <property type="nucleotide sequence ID" value="XM_047907149.1"/>
</dbReference>
<evidence type="ECO:0000256" key="3">
    <source>
        <dbReference type="SAM" id="MobiDB-lite"/>
    </source>
</evidence>
<dbReference type="InterPro" id="IPR001138">
    <property type="entry name" value="Zn2Cys6_DnaBD"/>
</dbReference>
<dbReference type="PROSITE" id="PS50048">
    <property type="entry name" value="ZN2_CY6_FUNGAL_2"/>
    <property type="match status" value="1"/>
</dbReference>
<keyword evidence="2" id="KW-0539">Nucleus</keyword>
<dbReference type="Gene3D" id="4.10.240.10">
    <property type="entry name" value="Zn(2)-C6 fungal-type DNA-binding domain"/>
    <property type="match status" value="1"/>
</dbReference>
<dbReference type="GeneID" id="71987879"/>
<feature type="compositionally biased region" description="Basic and acidic residues" evidence="3">
    <location>
        <begin position="10"/>
        <end position="25"/>
    </location>
</feature>
<dbReference type="EMBL" id="CP090165">
    <property type="protein sequence ID" value="UJO14761.1"/>
    <property type="molecule type" value="Genomic_DNA"/>
</dbReference>
<dbReference type="SMART" id="SM00066">
    <property type="entry name" value="GAL4"/>
    <property type="match status" value="1"/>
</dbReference>
<dbReference type="Proteomes" id="UP000756132">
    <property type="component" value="Chromosome 3"/>
</dbReference>
<feature type="compositionally biased region" description="Polar residues" evidence="3">
    <location>
        <begin position="140"/>
        <end position="150"/>
    </location>
</feature>
<dbReference type="GO" id="GO:0045944">
    <property type="term" value="P:positive regulation of transcription by RNA polymerase II"/>
    <property type="evidence" value="ECO:0007669"/>
    <property type="project" value="TreeGrafter"/>
</dbReference>
<sequence length="645" mass="73168">MAASRAGDVSNRDDDSQTTARDPDGKLATAGKKRTRTGCLNCRRKRRKCDEIKPTCEGCQARKETCEWGVRVTFRPENAQTMGPEHPSMRLALACARGQGFQIINVTKEVIRDYFEETAHDEVDEMRVSDVPSRHHRPSTRGSVSTQPSHTFQSPVAKQAHVVNQPIPVVIEPEQYHNEHAAQTPFLPEDLFLSPQYSDSAFEDGIFLPGSEYQQLHAALRSRIIDTARSTAPSRLATPEPADERPSLQRSDTAETEDEESRALAHLSAEEEYFLWQNYIDEAAPWMDKFDINRHFELVLPMLAKHHPHLRYSCLALSARQLERKSQINDNSRSLALYQHAIHLLSPLLHQRTSVVLASCVVLCVLEMMSCSPKAWRRHLDGCAALIQALGMNGSSGGLDEALFWCFARMDICGSLISSEKTLIPMDKWIGPGELLTDYTLLLNRNSMFDMYANRMVYLCGRVVDLLCSSGKWEQRHHHTTHAMDGNDYLQQWSRLFEVLEQWYLDRPEEMKPLLTINSPSGALGAASPFQTLLYGNGPGVSGNQMYHTAALLMLKFKPSHVQFAKKPHSILWHARMICAISISNSHHGCWTNSVQPLWIAGQHMSHPSEHRAILSIYERIERETGWATKWRADDLREYWGECED</sequence>
<comment type="subcellular location">
    <subcellularLocation>
        <location evidence="1">Nucleus</location>
    </subcellularLocation>
</comment>
<reference evidence="5" key="2">
    <citation type="journal article" date="2022" name="Microb. Genom.">
        <title>A chromosome-scale genome assembly of the tomato pathogen Cladosporium fulvum reveals a compartmentalized genome architecture and the presence of a dispensable chromosome.</title>
        <authorList>
            <person name="Zaccaron A.Z."/>
            <person name="Chen L.H."/>
            <person name="Samaras A."/>
            <person name="Stergiopoulos I."/>
        </authorList>
    </citation>
    <scope>NUCLEOTIDE SEQUENCE</scope>
    <source>
        <strain evidence="5">Race5_Kim</strain>
    </source>
</reference>
<dbReference type="Pfam" id="PF00172">
    <property type="entry name" value="Zn_clus"/>
    <property type="match status" value="1"/>
</dbReference>
<name>A0A9Q8P6B0_PASFU</name>
<evidence type="ECO:0000259" key="4">
    <source>
        <dbReference type="PROSITE" id="PS50048"/>
    </source>
</evidence>
<protein>
    <submittedName>
        <fullName evidence="5">Transcription activator AMTR1</fullName>
    </submittedName>
</protein>
<dbReference type="OrthoDB" id="415590at2759"/>
<dbReference type="AlphaFoldDB" id="A0A9Q8P6B0"/>
<feature type="region of interest" description="Disordered" evidence="3">
    <location>
        <begin position="230"/>
        <end position="262"/>
    </location>
</feature>
<evidence type="ECO:0000313" key="5">
    <source>
        <dbReference type="EMBL" id="UJO14761.1"/>
    </source>
</evidence>
<feature type="region of interest" description="Disordered" evidence="3">
    <location>
        <begin position="126"/>
        <end position="150"/>
    </location>
</feature>
<feature type="region of interest" description="Disordered" evidence="3">
    <location>
        <begin position="1"/>
        <end position="33"/>
    </location>
</feature>
<dbReference type="PANTHER" id="PTHR37534:SF4">
    <property type="entry name" value="ZN(II)2CYS6 TRANSCRIPTION FACTOR (EUROFUNG)"/>
    <property type="match status" value="1"/>
</dbReference>
<dbReference type="PROSITE" id="PS00463">
    <property type="entry name" value="ZN2_CY6_FUNGAL_1"/>
    <property type="match status" value="1"/>
</dbReference>
<dbReference type="PANTHER" id="PTHR37534">
    <property type="entry name" value="TRANSCRIPTIONAL ACTIVATOR PROTEIN UGA3"/>
    <property type="match status" value="1"/>
</dbReference>
<dbReference type="GO" id="GO:0005634">
    <property type="term" value="C:nucleus"/>
    <property type="evidence" value="ECO:0007669"/>
    <property type="project" value="UniProtKB-SubCell"/>
</dbReference>
<evidence type="ECO:0000256" key="2">
    <source>
        <dbReference type="ARBA" id="ARBA00023242"/>
    </source>
</evidence>
<evidence type="ECO:0000313" key="6">
    <source>
        <dbReference type="Proteomes" id="UP000756132"/>
    </source>
</evidence>
<dbReference type="KEGG" id="ffu:CLAFUR5_08001"/>
<proteinExistence type="predicted"/>
<feature type="domain" description="Zn(2)-C6 fungal-type" evidence="4">
    <location>
        <begin position="38"/>
        <end position="68"/>
    </location>
</feature>
<dbReference type="InterPro" id="IPR036864">
    <property type="entry name" value="Zn2-C6_fun-type_DNA-bd_sf"/>
</dbReference>
<keyword evidence="6" id="KW-1185">Reference proteome</keyword>
<dbReference type="SUPFAM" id="SSF57701">
    <property type="entry name" value="Zn2/Cys6 DNA-binding domain"/>
    <property type="match status" value="1"/>
</dbReference>
<dbReference type="GO" id="GO:0008270">
    <property type="term" value="F:zinc ion binding"/>
    <property type="evidence" value="ECO:0007669"/>
    <property type="project" value="InterPro"/>
</dbReference>
<dbReference type="Pfam" id="PF11951">
    <property type="entry name" value="Fungal_trans_2"/>
    <property type="match status" value="1"/>
</dbReference>
<dbReference type="OMA" id="HHHGAWT"/>
<dbReference type="CDD" id="cd00067">
    <property type="entry name" value="GAL4"/>
    <property type="match status" value="1"/>
</dbReference>
<accession>A0A9Q8P6B0</accession>
<evidence type="ECO:0000256" key="1">
    <source>
        <dbReference type="ARBA" id="ARBA00004123"/>
    </source>
</evidence>
<gene>
    <name evidence="5" type="ORF">CLAFUR5_08001</name>
</gene>
<dbReference type="GO" id="GO:0000976">
    <property type="term" value="F:transcription cis-regulatory region binding"/>
    <property type="evidence" value="ECO:0007669"/>
    <property type="project" value="TreeGrafter"/>
</dbReference>
<organism evidence="5 6">
    <name type="scientific">Passalora fulva</name>
    <name type="common">Tomato leaf mold</name>
    <name type="synonym">Cladosporium fulvum</name>
    <dbReference type="NCBI Taxonomy" id="5499"/>
    <lineage>
        <taxon>Eukaryota</taxon>
        <taxon>Fungi</taxon>
        <taxon>Dikarya</taxon>
        <taxon>Ascomycota</taxon>
        <taxon>Pezizomycotina</taxon>
        <taxon>Dothideomycetes</taxon>
        <taxon>Dothideomycetidae</taxon>
        <taxon>Mycosphaerellales</taxon>
        <taxon>Mycosphaerellaceae</taxon>
        <taxon>Fulvia</taxon>
    </lineage>
</organism>